<gene>
    <name evidence="3" type="ORF">NS226_16305</name>
</gene>
<feature type="transmembrane region" description="Helical" evidence="1">
    <location>
        <begin position="12"/>
        <end position="32"/>
    </location>
</feature>
<dbReference type="Pfam" id="PF01757">
    <property type="entry name" value="Acyl_transf_3"/>
    <property type="match status" value="1"/>
</dbReference>
<protein>
    <submittedName>
        <fullName evidence="3">Lipoprotein</fullName>
    </submittedName>
</protein>
<dbReference type="PANTHER" id="PTHR23028">
    <property type="entry name" value="ACETYLTRANSFERASE"/>
    <property type="match status" value="1"/>
</dbReference>
<dbReference type="STRING" id="401562.NS365_15085"/>
<dbReference type="Proteomes" id="UP000078272">
    <property type="component" value="Unassembled WGS sequence"/>
</dbReference>
<dbReference type="InterPro" id="IPR050879">
    <property type="entry name" value="Acyltransferase_3"/>
</dbReference>
<feature type="transmembrane region" description="Helical" evidence="1">
    <location>
        <begin position="312"/>
        <end position="334"/>
    </location>
</feature>
<feature type="transmembrane region" description="Helical" evidence="1">
    <location>
        <begin position="140"/>
        <end position="159"/>
    </location>
</feature>
<dbReference type="EMBL" id="LDPZ01000037">
    <property type="protein sequence ID" value="KTQ90081.1"/>
    <property type="molecule type" value="Genomic_DNA"/>
</dbReference>
<dbReference type="RefSeq" id="WP_058635856.1">
    <property type="nucleotide sequence ID" value="NZ_LDPZ01000037.1"/>
</dbReference>
<organism evidence="3 4">
    <name type="scientific">Aureimonas ureilytica</name>
    <dbReference type="NCBI Taxonomy" id="401562"/>
    <lineage>
        <taxon>Bacteria</taxon>
        <taxon>Pseudomonadati</taxon>
        <taxon>Pseudomonadota</taxon>
        <taxon>Alphaproteobacteria</taxon>
        <taxon>Hyphomicrobiales</taxon>
        <taxon>Aurantimonadaceae</taxon>
        <taxon>Aureimonas</taxon>
    </lineage>
</organism>
<name>A0A175R4Y4_9HYPH</name>
<proteinExistence type="predicted"/>
<evidence type="ECO:0000259" key="2">
    <source>
        <dbReference type="Pfam" id="PF01757"/>
    </source>
</evidence>
<dbReference type="PANTHER" id="PTHR23028:SF53">
    <property type="entry name" value="ACYL_TRANSF_3 DOMAIN-CONTAINING PROTEIN"/>
    <property type="match status" value="1"/>
</dbReference>
<feature type="domain" description="Acyltransferase 3" evidence="2">
    <location>
        <begin position="6"/>
        <end position="331"/>
    </location>
</feature>
<dbReference type="OrthoDB" id="9796461at2"/>
<accession>A0A175R4Y4</accession>
<keyword evidence="1" id="KW-0812">Transmembrane</keyword>
<dbReference type="GO" id="GO:0016747">
    <property type="term" value="F:acyltransferase activity, transferring groups other than amino-acyl groups"/>
    <property type="evidence" value="ECO:0007669"/>
    <property type="project" value="InterPro"/>
</dbReference>
<feature type="transmembrane region" description="Helical" evidence="1">
    <location>
        <begin position="38"/>
        <end position="60"/>
    </location>
</feature>
<sequence length="362" mass="40197">MHFRIFDCWRFAAALLVMTYHFLFFAPGQAAYTETDLLFRLLPLLDMFFMISGFVIMSRYGDRIDTLPAYATFLRRRIARLYPLHLLTLAFFVGVALIGRAGFVHLQLPERWDLHAVPLHLLAIHAWGTTNALSFNYPSWSVSAEIFCYLLFPLVPFVVRRAGALGLTLTLAAYVVALEIASRAGFFPSGHWTTADTYGAYRALADFMAGGLASLLVTRRALNVTSHAPGLVSLGLAVACMVWQIDVHATLLFLFGAILLIGLSESARPDSTRALAPAMKLTCVSFGIYLWHPVMETLFLSILWKRVIEPTGWIGFHAYLVLPILASILVALLWHYTLDGRIAALLAGTHRRTAPAARLANA</sequence>
<dbReference type="GO" id="GO:0016020">
    <property type="term" value="C:membrane"/>
    <property type="evidence" value="ECO:0007669"/>
    <property type="project" value="TreeGrafter"/>
</dbReference>
<comment type="caution">
    <text evidence="3">The sequence shown here is derived from an EMBL/GenBank/DDBJ whole genome shotgun (WGS) entry which is preliminary data.</text>
</comment>
<keyword evidence="3" id="KW-0449">Lipoprotein</keyword>
<keyword evidence="1" id="KW-0472">Membrane</keyword>
<dbReference type="PATRIC" id="fig|401562.3.peg.2984"/>
<feature type="transmembrane region" description="Helical" evidence="1">
    <location>
        <begin position="166"/>
        <end position="186"/>
    </location>
</feature>
<dbReference type="GO" id="GO:0000271">
    <property type="term" value="P:polysaccharide biosynthetic process"/>
    <property type="evidence" value="ECO:0007669"/>
    <property type="project" value="TreeGrafter"/>
</dbReference>
<keyword evidence="1" id="KW-1133">Transmembrane helix</keyword>
<dbReference type="AlphaFoldDB" id="A0A175R4Y4"/>
<evidence type="ECO:0000256" key="1">
    <source>
        <dbReference type="SAM" id="Phobius"/>
    </source>
</evidence>
<feature type="transmembrane region" description="Helical" evidence="1">
    <location>
        <begin position="81"/>
        <end position="103"/>
    </location>
</feature>
<reference evidence="3 4" key="1">
    <citation type="journal article" date="2016" name="Front. Microbiol.">
        <title>Genomic Resource of Rice Seed Associated Bacteria.</title>
        <authorList>
            <person name="Midha S."/>
            <person name="Bansal K."/>
            <person name="Sharma S."/>
            <person name="Kumar N."/>
            <person name="Patil P.P."/>
            <person name="Chaudhry V."/>
            <person name="Patil P.B."/>
        </authorList>
    </citation>
    <scope>NUCLEOTIDE SEQUENCE [LARGE SCALE GENOMIC DNA]</scope>
    <source>
        <strain evidence="3 4">NS226</strain>
    </source>
</reference>
<feature type="transmembrane region" description="Helical" evidence="1">
    <location>
        <begin position="251"/>
        <end position="267"/>
    </location>
</feature>
<evidence type="ECO:0000313" key="4">
    <source>
        <dbReference type="Proteomes" id="UP000078272"/>
    </source>
</evidence>
<evidence type="ECO:0000313" key="3">
    <source>
        <dbReference type="EMBL" id="KTQ90081.1"/>
    </source>
</evidence>
<dbReference type="InterPro" id="IPR002656">
    <property type="entry name" value="Acyl_transf_3_dom"/>
</dbReference>